<comment type="caution">
    <text evidence="1">The sequence shown here is derived from an EMBL/GenBank/DDBJ whole genome shotgun (WGS) entry which is preliminary data.</text>
</comment>
<protein>
    <submittedName>
        <fullName evidence="1">Uncharacterized protein</fullName>
    </submittedName>
</protein>
<accession>A0A015W411</accession>
<name>A0A015W411_BACFG</name>
<sequence length="54" mass="5966">MPGRDITRKLLLRSIPVQWCSYIGDSQKWPCASDETLKDKAGIDGFGSAPARKT</sequence>
<dbReference type="Proteomes" id="UP000020529">
    <property type="component" value="Unassembled WGS sequence"/>
</dbReference>
<gene>
    <name evidence="1" type="ORF">M124_1012</name>
</gene>
<dbReference type="EMBL" id="JGCY01000246">
    <property type="protein sequence ID" value="EXY75190.1"/>
    <property type="molecule type" value="Genomic_DNA"/>
</dbReference>
<evidence type="ECO:0000313" key="1">
    <source>
        <dbReference type="EMBL" id="EXY75190.1"/>
    </source>
</evidence>
<organism evidence="1 2">
    <name type="scientific">Bacteroides fragilis str. 3988T(B)14</name>
    <dbReference type="NCBI Taxonomy" id="1339315"/>
    <lineage>
        <taxon>Bacteria</taxon>
        <taxon>Pseudomonadati</taxon>
        <taxon>Bacteroidota</taxon>
        <taxon>Bacteroidia</taxon>
        <taxon>Bacteroidales</taxon>
        <taxon>Bacteroidaceae</taxon>
        <taxon>Bacteroides</taxon>
    </lineage>
</organism>
<reference evidence="1 2" key="1">
    <citation type="submission" date="2014-02" db="EMBL/GenBank/DDBJ databases">
        <authorList>
            <person name="Sears C."/>
            <person name="Carroll K."/>
            <person name="Sack B.R."/>
            <person name="Qadri F."/>
            <person name="Myers L.L."/>
            <person name="Chung G.-T."/>
            <person name="Escheverria P."/>
            <person name="Fraser C.M."/>
            <person name="Sadzewicz L."/>
            <person name="Shefchek K.A."/>
            <person name="Tallon L."/>
            <person name="Das S.P."/>
            <person name="Daugherty S."/>
            <person name="Mongodin E.F."/>
        </authorList>
    </citation>
    <scope>NUCLEOTIDE SEQUENCE [LARGE SCALE GENOMIC DNA]</scope>
    <source>
        <strain evidence="2">3988T(B)14</strain>
    </source>
</reference>
<dbReference type="AlphaFoldDB" id="A0A015W411"/>
<evidence type="ECO:0000313" key="2">
    <source>
        <dbReference type="Proteomes" id="UP000020529"/>
    </source>
</evidence>
<proteinExistence type="predicted"/>